<sequence>MLKTDFKKQDKALYSGKVGRFDVIDVPEMNFLMIDGMGNPNTSPAYGRAVAALYGLGYGLKFFGKPRGVDHVVPPLEGLWWADDMGSFTSRDKDSWKWRMMIRQPDWVKQADLAEVLESVVAKTAKKKEAPTDEETLRAVCLERFGEGLAVQVLHVGPYDAEGPVLEEMHKRFIPDKGFVARGLHHEIYLGDPRKIAPEKLKTILRQPVAQRN</sequence>
<dbReference type="Gene3D" id="3.20.80.10">
    <property type="entry name" value="Regulatory factor, effector binding domain"/>
    <property type="match status" value="1"/>
</dbReference>
<protein>
    <recommendedName>
        <fullName evidence="1">GyrI-like small molecule binding domain-containing protein</fullName>
    </recommendedName>
</protein>
<accession>A0A347ULC8</accession>
<dbReference type="PIRSF" id="PIRSF031644">
    <property type="entry name" value="UCP031644"/>
    <property type="match status" value="1"/>
</dbReference>
<evidence type="ECO:0000313" key="3">
    <source>
        <dbReference type="Proteomes" id="UP000261704"/>
    </source>
</evidence>
<dbReference type="AlphaFoldDB" id="A0A347ULC8"/>
<gene>
    <name evidence="2" type="ORF">BAR1_02105</name>
</gene>
<proteinExistence type="predicted"/>
<feature type="domain" description="GyrI-like small molecule binding" evidence="1">
    <location>
        <begin position="22"/>
        <end position="205"/>
    </location>
</feature>
<dbReference type="KEGG" id="pamo:BAR1_02105"/>
<dbReference type="InterPro" id="IPR011256">
    <property type="entry name" value="Reg_factor_effector_dom_sf"/>
</dbReference>
<dbReference type="SUPFAM" id="SSF55136">
    <property type="entry name" value="Probable bacterial effector-binding domain"/>
    <property type="match status" value="1"/>
</dbReference>
<dbReference type="InterPro" id="IPR029442">
    <property type="entry name" value="GyrI-like"/>
</dbReference>
<dbReference type="Proteomes" id="UP000261704">
    <property type="component" value="Chromosome"/>
</dbReference>
<dbReference type="OrthoDB" id="4772335at2"/>
<dbReference type="EMBL" id="CP032125">
    <property type="protein sequence ID" value="AXX99656.1"/>
    <property type="molecule type" value="Genomic_DNA"/>
</dbReference>
<dbReference type="InterPro" id="IPR008319">
    <property type="entry name" value="GyrI-like_CCH_Lin2189-like"/>
</dbReference>
<organism evidence="2 3">
    <name type="scientific">Profundibacter amoris</name>
    <dbReference type="NCBI Taxonomy" id="2171755"/>
    <lineage>
        <taxon>Bacteria</taxon>
        <taxon>Pseudomonadati</taxon>
        <taxon>Pseudomonadota</taxon>
        <taxon>Alphaproteobacteria</taxon>
        <taxon>Rhodobacterales</taxon>
        <taxon>Paracoccaceae</taxon>
        <taxon>Profundibacter</taxon>
    </lineage>
</organism>
<name>A0A347ULC8_9RHOB</name>
<keyword evidence="3" id="KW-1185">Reference proteome</keyword>
<evidence type="ECO:0000313" key="2">
    <source>
        <dbReference type="EMBL" id="AXX99656.1"/>
    </source>
</evidence>
<dbReference type="RefSeq" id="WP_118944307.1">
    <property type="nucleotide sequence ID" value="NZ_CP032125.1"/>
</dbReference>
<dbReference type="Pfam" id="PF06445">
    <property type="entry name" value="GyrI-like"/>
    <property type="match status" value="1"/>
</dbReference>
<evidence type="ECO:0000259" key="1">
    <source>
        <dbReference type="Pfam" id="PF06445"/>
    </source>
</evidence>
<reference evidence="2 3" key="1">
    <citation type="submission" date="2018-09" db="EMBL/GenBank/DDBJ databases">
        <title>Profundibacter amoris BAR1 gen. nov., sp. nov., a new member of the Roseobacter clade isolated at Lokis Castle Vent Field on the Arctic Mid-Oceanic Ridge.</title>
        <authorList>
            <person name="Le Moine Bauer S."/>
            <person name="Sjoeberg A.G."/>
            <person name="L'Haridon S."/>
            <person name="Stokke R."/>
            <person name="Roalkvam I."/>
            <person name="Steen I.H."/>
            <person name="Dahle H."/>
        </authorList>
    </citation>
    <scope>NUCLEOTIDE SEQUENCE [LARGE SCALE GENOMIC DNA]</scope>
    <source>
        <strain evidence="2 3">BAR1</strain>
    </source>
</reference>